<feature type="chain" id="PRO_5039011019" description="YtkA-like domain-containing protein" evidence="1">
    <location>
        <begin position="21"/>
        <end position="252"/>
    </location>
</feature>
<gene>
    <name evidence="3" type="ORF">EBO34_18260</name>
</gene>
<feature type="domain" description="YtkA-like" evidence="2">
    <location>
        <begin position="40"/>
        <end position="113"/>
    </location>
</feature>
<name>A0A3M7TR08_9BACI</name>
<feature type="signal peptide" evidence="1">
    <location>
        <begin position="1"/>
        <end position="20"/>
    </location>
</feature>
<keyword evidence="1" id="KW-0732">Signal</keyword>
<dbReference type="RefSeq" id="WP_122901264.1">
    <property type="nucleotide sequence ID" value="NZ_RHIB01000003.1"/>
</dbReference>
<reference evidence="3 4" key="1">
    <citation type="submission" date="2018-10" db="EMBL/GenBank/DDBJ databases">
        <title>Bacillus Keqinensis sp. nov., a moderately halophilic bacterium isolated from a saline-alkaline lake.</title>
        <authorList>
            <person name="Wang H."/>
        </authorList>
    </citation>
    <scope>NUCLEOTIDE SEQUENCE [LARGE SCALE GENOMIC DNA]</scope>
    <source>
        <strain evidence="3 4">KQ-3</strain>
    </source>
</reference>
<proteinExistence type="predicted"/>
<dbReference type="EMBL" id="RHIB01000003">
    <property type="protein sequence ID" value="RNA67129.1"/>
    <property type="molecule type" value="Genomic_DNA"/>
</dbReference>
<dbReference type="InterPro" id="IPR032693">
    <property type="entry name" value="YtkA-like_dom"/>
</dbReference>
<evidence type="ECO:0000256" key="1">
    <source>
        <dbReference type="SAM" id="SignalP"/>
    </source>
</evidence>
<dbReference type="AlphaFoldDB" id="A0A3M7TR08"/>
<evidence type="ECO:0000259" key="2">
    <source>
        <dbReference type="Pfam" id="PF13115"/>
    </source>
</evidence>
<comment type="caution">
    <text evidence="3">The sequence shown here is derived from an EMBL/GenBank/DDBJ whole genome shotgun (WGS) entry which is preliminary data.</text>
</comment>
<dbReference type="Proteomes" id="UP000278746">
    <property type="component" value="Unassembled WGS sequence"/>
</dbReference>
<dbReference type="PROSITE" id="PS51257">
    <property type="entry name" value="PROKAR_LIPOPROTEIN"/>
    <property type="match status" value="1"/>
</dbReference>
<protein>
    <recommendedName>
        <fullName evidence="2">YtkA-like domain-containing protein</fullName>
    </recommendedName>
</protein>
<accession>A0A3M7TR08</accession>
<feature type="domain" description="YtkA-like" evidence="2">
    <location>
        <begin position="160"/>
        <end position="227"/>
    </location>
</feature>
<organism evidence="3 4">
    <name type="scientific">Alteribacter keqinensis</name>
    <dbReference type="NCBI Taxonomy" id="2483800"/>
    <lineage>
        <taxon>Bacteria</taxon>
        <taxon>Bacillati</taxon>
        <taxon>Bacillota</taxon>
        <taxon>Bacilli</taxon>
        <taxon>Bacillales</taxon>
        <taxon>Bacillaceae</taxon>
        <taxon>Alteribacter</taxon>
    </lineage>
</organism>
<sequence>MNNIRIVLAGVLLFVLAACSDDPLIEEPESAGTGERINVRMLFDDDIQPNEETTLRVEVKQAGEEVDDADEVMFEIWPHGRSYESTELEAEHEGGGIYASSFTFDEENLFYIQPRVTARDRQSVMLSELIVGDFLIRSGNQGNNEAEVPEELIAFFGANDELYAGEPAMLTVQVNWEDEPWTNGEVLFDLWQNGEEPDTLKTREVEPGTYELEHTFETSGKYHIMIHFHDETEELDAHIEDKLEVFEPQPKQ</sequence>
<dbReference type="Pfam" id="PF13115">
    <property type="entry name" value="YtkA"/>
    <property type="match status" value="2"/>
</dbReference>
<evidence type="ECO:0000313" key="3">
    <source>
        <dbReference type="EMBL" id="RNA67129.1"/>
    </source>
</evidence>
<keyword evidence="4" id="KW-1185">Reference proteome</keyword>
<dbReference type="OrthoDB" id="2679563at2"/>
<evidence type="ECO:0000313" key="4">
    <source>
        <dbReference type="Proteomes" id="UP000278746"/>
    </source>
</evidence>